<protein>
    <recommendedName>
        <fullName evidence="4 7">Trehalase</fullName>
        <ecNumber evidence="3 7">3.2.1.28</ecNumber>
    </recommendedName>
    <alternativeName>
        <fullName evidence="7">Alpha-trehalose glucohydrolase</fullName>
    </alternativeName>
</protein>
<feature type="signal peptide" evidence="9">
    <location>
        <begin position="1"/>
        <end position="16"/>
    </location>
</feature>
<evidence type="ECO:0000313" key="10">
    <source>
        <dbReference type="EMBL" id="QFR37581.1"/>
    </source>
</evidence>
<keyword evidence="5 7" id="KW-0378">Hydrolase</keyword>
<evidence type="ECO:0000256" key="5">
    <source>
        <dbReference type="ARBA" id="ARBA00022801"/>
    </source>
</evidence>
<dbReference type="PRINTS" id="PR00744">
    <property type="entry name" value="GLHYDRLASE37"/>
</dbReference>
<evidence type="ECO:0000256" key="4">
    <source>
        <dbReference type="ARBA" id="ARBA00019905"/>
    </source>
</evidence>
<feature type="chain" id="PRO_5024390234" description="Trehalase" evidence="9">
    <location>
        <begin position="17"/>
        <end position="602"/>
    </location>
</feature>
<sequence length="602" mass="69206">MKQLFLVVLAAAAVVTDDLPPSCSKPVYCDSDLLHHVQMANLYPDSKTFVDLQMRNDENTTLNAFQKLLNDTNNEPAQEQLRAFVNENFDDSGELANWTPTDHSDNPPILNKISDKNLRQFAKDINAIWPTLGRKVKPIVFEKPDQFSFIPVSNGFIVPGGRFKEIYYWDAYWIIDGLLISGMEETAKGMIENLIELLNKLGHIPNGSRWYYQERSQPPLLSAMVMRYYEKTKDKAFLKKHIGSLEKELHYWMDTQIVSFSKNDRVYTLLRYYAPSTGPRPESYFEDYDTAQKTDSHEDHTEFYVDIKSAAESGWDFSTRWFVSADGDNSGNLTNIHTRYIIPVDLNAIFANALKNAAVINRMIGQVRRATHWRFLAKQWRDTIEQVLWNENDGIWYDYDMLNEIERNYFYPSNLAPLWMLAVEKELIIKHAPKVINYLKHSQGLDYPGGIPVSLSRSGEQWDFPNVWPPEVSIVIKGLQATGTEEGEKLAFHLAQEWVRICRKGFLENKQMFEKYDAEIPGRFGGGGEYSVQEGFGWSNGVVLQCLDDYGEVMTAYDTFEPSEELKVLPLQAEKKNEKKSTLAKTEDDCESSDSKEAVKEE</sequence>
<evidence type="ECO:0000256" key="9">
    <source>
        <dbReference type="SAM" id="SignalP"/>
    </source>
</evidence>
<dbReference type="SUPFAM" id="SSF48208">
    <property type="entry name" value="Six-hairpin glycosidases"/>
    <property type="match status" value="1"/>
</dbReference>
<evidence type="ECO:0000256" key="2">
    <source>
        <dbReference type="ARBA" id="ARBA00005615"/>
    </source>
</evidence>
<dbReference type="EC" id="3.2.1.28" evidence="3 7"/>
<dbReference type="InterPro" id="IPR008928">
    <property type="entry name" value="6-hairpin_glycosidase_sf"/>
</dbReference>
<reference evidence="10" key="1">
    <citation type="journal article" date="2019" name="Biol. Lett.">
        <title>Genetic convergence of industrial melanism in three geometrid moths.</title>
        <authorList>
            <person name="Van't Hof A.E."/>
            <person name="Reynolds L.A."/>
            <person name="Yung C.J."/>
            <person name="Cook L.M."/>
            <person name="Saccheri I.J."/>
        </authorList>
    </citation>
    <scope>NUCLEOTIDE SEQUENCE</scope>
</reference>
<proteinExistence type="evidence at transcript level"/>
<dbReference type="AlphaFoldDB" id="A0A5P8NA06"/>
<dbReference type="Gene3D" id="1.50.10.10">
    <property type="match status" value="1"/>
</dbReference>
<dbReference type="PANTHER" id="PTHR23403">
    <property type="entry name" value="TREHALASE"/>
    <property type="match status" value="1"/>
</dbReference>
<dbReference type="GO" id="GO:0005993">
    <property type="term" value="P:trehalose catabolic process"/>
    <property type="evidence" value="ECO:0007669"/>
    <property type="project" value="TreeGrafter"/>
</dbReference>
<dbReference type="EMBL" id="MN228572">
    <property type="protein sequence ID" value="QFR37581.1"/>
    <property type="molecule type" value="mRNA"/>
</dbReference>
<dbReference type="InterPro" id="IPR018232">
    <property type="entry name" value="Glyco_hydro_37_CS"/>
</dbReference>
<organism evidence="10">
    <name type="scientific">Phigalia pilosaria</name>
    <dbReference type="NCBI Taxonomy" id="326965"/>
    <lineage>
        <taxon>Eukaryota</taxon>
        <taxon>Metazoa</taxon>
        <taxon>Ecdysozoa</taxon>
        <taxon>Arthropoda</taxon>
        <taxon>Hexapoda</taxon>
        <taxon>Insecta</taxon>
        <taxon>Pterygota</taxon>
        <taxon>Neoptera</taxon>
        <taxon>Endopterygota</taxon>
        <taxon>Lepidoptera</taxon>
        <taxon>Glossata</taxon>
        <taxon>Ditrysia</taxon>
        <taxon>Gelechioidea</taxon>
        <taxon>Elachistidae</taxon>
        <taxon>Elachistinae</taxon>
        <taxon>Phigalia</taxon>
    </lineage>
</organism>
<keyword evidence="9" id="KW-0732">Signal</keyword>
<comment type="similarity">
    <text evidence="2 7">Belongs to the glycosyl hydrolase 37 family.</text>
</comment>
<feature type="region of interest" description="Disordered" evidence="8">
    <location>
        <begin position="575"/>
        <end position="602"/>
    </location>
</feature>
<comment type="catalytic activity">
    <reaction evidence="1 7">
        <text>alpha,alpha-trehalose + H2O = alpha-D-glucose + beta-D-glucose</text>
        <dbReference type="Rhea" id="RHEA:32675"/>
        <dbReference type="ChEBI" id="CHEBI:15377"/>
        <dbReference type="ChEBI" id="CHEBI:15903"/>
        <dbReference type="ChEBI" id="CHEBI:16551"/>
        <dbReference type="ChEBI" id="CHEBI:17925"/>
        <dbReference type="EC" id="3.2.1.28"/>
    </reaction>
</comment>
<dbReference type="PROSITE" id="PS00928">
    <property type="entry name" value="TREHALASE_2"/>
    <property type="match status" value="1"/>
</dbReference>
<dbReference type="Pfam" id="PF01204">
    <property type="entry name" value="Trehalase"/>
    <property type="match status" value="1"/>
</dbReference>
<dbReference type="InterPro" id="IPR001661">
    <property type="entry name" value="Glyco_hydro_37"/>
</dbReference>
<evidence type="ECO:0000256" key="6">
    <source>
        <dbReference type="ARBA" id="ARBA00023295"/>
    </source>
</evidence>
<evidence type="ECO:0000256" key="3">
    <source>
        <dbReference type="ARBA" id="ARBA00012757"/>
    </source>
</evidence>
<dbReference type="GO" id="GO:0004555">
    <property type="term" value="F:alpha,alpha-trehalase activity"/>
    <property type="evidence" value="ECO:0007669"/>
    <property type="project" value="UniProtKB-EC"/>
</dbReference>
<name>A0A5P8NA06_9NEOP</name>
<dbReference type="PANTHER" id="PTHR23403:SF1">
    <property type="entry name" value="TREHALASE"/>
    <property type="match status" value="1"/>
</dbReference>
<evidence type="ECO:0000256" key="1">
    <source>
        <dbReference type="ARBA" id="ARBA00001576"/>
    </source>
</evidence>
<keyword evidence="6 7" id="KW-0326">Glycosidase</keyword>
<dbReference type="PROSITE" id="PS00927">
    <property type="entry name" value="TREHALASE_1"/>
    <property type="match status" value="1"/>
</dbReference>
<accession>A0A5P8NA06</accession>
<dbReference type="InterPro" id="IPR012341">
    <property type="entry name" value="6hp_glycosidase-like_sf"/>
</dbReference>
<evidence type="ECO:0000256" key="7">
    <source>
        <dbReference type="RuleBase" id="RU361180"/>
    </source>
</evidence>
<evidence type="ECO:0000256" key="8">
    <source>
        <dbReference type="SAM" id="MobiDB-lite"/>
    </source>
</evidence>